<organism evidence="1">
    <name type="scientific">Thermorudis peleae</name>
    <dbReference type="NCBI Taxonomy" id="1382356"/>
    <lineage>
        <taxon>Bacteria</taxon>
        <taxon>Pseudomonadati</taxon>
        <taxon>Thermomicrobiota</taxon>
        <taxon>Thermomicrobia</taxon>
        <taxon>Thermomicrobia incertae sedis</taxon>
        <taxon>Thermorudis</taxon>
    </lineage>
</organism>
<accession>A0A831TEP9</accession>
<name>A0A831TEP9_9BACT</name>
<gene>
    <name evidence="1" type="ORF">ENP34_00695</name>
</gene>
<sequence>MQTIEPRLEIEFNGSPEERELAARVFAIMRTAGRFFALTAPIRMPLQALAEHLARLDQQRDAEGWAAALKLAVEANDAVFSLEERDGVLYVATTREGRPPRPVEEVDTAHMLPRRFQEPPTVAPPVARRRPVAVARPAADEELAAEAVASAAPEPAEAAAAPVEIIPAPSEIQVVDLSQIGDDVLQALVAAELATMPEVAGFADRWMLDEDVPRLSRGNLRRLREYILERGQPLPDTELVEVVLGVRRSAPDYEVQRFALNVRLSQEEDFEFVGVPGNYLWSTKGLPAIGTTKRRAADIGQDYRVLIEEAQAAIPLSEQVADHVLTFYEHYLGVLPYNAILASVLPPQVLADQRVAVLTFESPQTYETFLVELRYPSGNRGGYLAGFDAFFRDSLVPGALITIERTDTPGHYTIDYLRVSGQERRLLNLDEKNRRYIFRPTTYYCAVQENMLLTENRFPRFAGQEPLDDRTRRYPDLVLAATFERVGEQIGTSDAPRYMALLDDLVAAANVERPMTPELIRQIAESPDYPQFSIDPDAEDVLYYAPSP</sequence>
<dbReference type="AlphaFoldDB" id="A0A831TEP9"/>
<evidence type="ECO:0000313" key="1">
    <source>
        <dbReference type="EMBL" id="HEG89958.1"/>
    </source>
</evidence>
<comment type="caution">
    <text evidence="1">The sequence shown here is derived from an EMBL/GenBank/DDBJ whole genome shotgun (WGS) entry which is preliminary data.</text>
</comment>
<dbReference type="EMBL" id="DSIY01000016">
    <property type="protein sequence ID" value="HEG89958.1"/>
    <property type="molecule type" value="Genomic_DNA"/>
</dbReference>
<reference evidence="1" key="1">
    <citation type="journal article" date="2020" name="mSystems">
        <title>Genome- and Community-Level Interaction Insights into Carbon Utilization and Element Cycling Functions of Hydrothermarchaeota in Hydrothermal Sediment.</title>
        <authorList>
            <person name="Zhou Z."/>
            <person name="Liu Y."/>
            <person name="Xu W."/>
            <person name="Pan J."/>
            <person name="Luo Z.H."/>
            <person name="Li M."/>
        </authorList>
    </citation>
    <scope>NUCLEOTIDE SEQUENCE [LARGE SCALE GENOMIC DNA]</scope>
    <source>
        <strain evidence="1">SpSt-210</strain>
    </source>
</reference>
<proteinExistence type="predicted"/>
<protein>
    <submittedName>
        <fullName evidence="1">Uncharacterized protein</fullName>
    </submittedName>
</protein>